<dbReference type="InterPro" id="IPR029058">
    <property type="entry name" value="AB_hydrolase_fold"/>
</dbReference>
<dbReference type="Proteomes" id="UP001174934">
    <property type="component" value="Unassembled WGS sequence"/>
</dbReference>
<dbReference type="SUPFAM" id="SSF53300">
    <property type="entry name" value="vWA-like"/>
    <property type="match status" value="1"/>
</dbReference>
<dbReference type="AlphaFoldDB" id="A0AA39X6W5"/>
<dbReference type="PANTHER" id="PTHR34706">
    <property type="entry name" value="SLR1338 PROTEIN"/>
    <property type="match status" value="1"/>
</dbReference>
<feature type="compositionally biased region" description="Polar residues" evidence="1">
    <location>
        <begin position="404"/>
        <end position="415"/>
    </location>
</feature>
<dbReference type="InterPro" id="IPR036465">
    <property type="entry name" value="vWFA_dom_sf"/>
</dbReference>
<evidence type="ECO:0000259" key="2">
    <source>
        <dbReference type="PROSITE" id="PS50234"/>
    </source>
</evidence>
<proteinExistence type="predicted"/>
<feature type="compositionally biased region" description="Low complexity" evidence="1">
    <location>
        <begin position="383"/>
        <end position="403"/>
    </location>
</feature>
<feature type="compositionally biased region" description="Low complexity" evidence="1">
    <location>
        <begin position="647"/>
        <end position="657"/>
    </location>
</feature>
<dbReference type="Gene3D" id="3.40.50.1820">
    <property type="entry name" value="alpha/beta hydrolase"/>
    <property type="match status" value="1"/>
</dbReference>
<feature type="region of interest" description="Disordered" evidence="1">
    <location>
        <begin position="639"/>
        <end position="665"/>
    </location>
</feature>
<dbReference type="Gene3D" id="3.40.50.410">
    <property type="entry name" value="von Willebrand factor, type A domain"/>
    <property type="match status" value="1"/>
</dbReference>
<dbReference type="PANTHER" id="PTHR34706:SF1">
    <property type="entry name" value="VWFA DOMAIN-CONTAINING PROTEIN"/>
    <property type="match status" value="1"/>
</dbReference>
<feature type="compositionally biased region" description="Low complexity" evidence="1">
    <location>
        <begin position="437"/>
        <end position="467"/>
    </location>
</feature>
<dbReference type="SUPFAM" id="SSF53474">
    <property type="entry name" value="alpha/beta-Hydrolases"/>
    <property type="match status" value="1"/>
</dbReference>
<dbReference type="EMBL" id="JAULSR010000002">
    <property type="protein sequence ID" value="KAK0628411.1"/>
    <property type="molecule type" value="Genomic_DNA"/>
</dbReference>
<reference evidence="3" key="1">
    <citation type="submission" date="2023-06" db="EMBL/GenBank/DDBJ databases">
        <title>Genome-scale phylogeny and comparative genomics of the fungal order Sordariales.</title>
        <authorList>
            <consortium name="Lawrence Berkeley National Laboratory"/>
            <person name="Hensen N."/>
            <person name="Bonometti L."/>
            <person name="Westerberg I."/>
            <person name="Brannstrom I.O."/>
            <person name="Guillou S."/>
            <person name="Cros-Aarteil S."/>
            <person name="Calhoun S."/>
            <person name="Haridas S."/>
            <person name="Kuo A."/>
            <person name="Mondo S."/>
            <person name="Pangilinan J."/>
            <person name="Riley R."/>
            <person name="LaButti K."/>
            <person name="Andreopoulos B."/>
            <person name="Lipzen A."/>
            <person name="Chen C."/>
            <person name="Yanf M."/>
            <person name="Daum C."/>
            <person name="Ng V."/>
            <person name="Clum A."/>
            <person name="Steindorff A."/>
            <person name="Ohm R."/>
            <person name="Martin F."/>
            <person name="Silar P."/>
            <person name="Natvig D."/>
            <person name="Lalanne C."/>
            <person name="Gautier V."/>
            <person name="Ament-velasquez S.L."/>
            <person name="Kruys A."/>
            <person name="Hutchinson M.I."/>
            <person name="Powell A.J."/>
            <person name="Barry K."/>
            <person name="Miller A.N."/>
            <person name="Grigoriev I.V."/>
            <person name="Debuchy R."/>
            <person name="Gladieux P."/>
            <person name="Thoren M.H."/>
            <person name="Johannesson H."/>
        </authorList>
    </citation>
    <scope>NUCLEOTIDE SEQUENCE</scope>
    <source>
        <strain evidence="3">SMH3391-2</strain>
    </source>
</reference>
<evidence type="ECO:0000313" key="4">
    <source>
        <dbReference type="Proteomes" id="UP001174934"/>
    </source>
</evidence>
<keyword evidence="4" id="KW-1185">Reference proteome</keyword>
<feature type="region of interest" description="Disordered" evidence="1">
    <location>
        <begin position="528"/>
        <end position="554"/>
    </location>
</feature>
<evidence type="ECO:0000313" key="3">
    <source>
        <dbReference type="EMBL" id="KAK0628411.1"/>
    </source>
</evidence>
<feature type="domain" description="VWFA" evidence="2">
    <location>
        <begin position="520"/>
        <end position="755"/>
    </location>
</feature>
<accession>A0AA39X6W5</accession>
<dbReference type="InterPro" id="IPR002035">
    <property type="entry name" value="VWF_A"/>
</dbReference>
<organism evidence="3 4">
    <name type="scientific">Bombardia bombarda</name>
    <dbReference type="NCBI Taxonomy" id="252184"/>
    <lineage>
        <taxon>Eukaryota</taxon>
        <taxon>Fungi</taxon>
        <taxon>Dikarya</taxon>
        <taxon>Ascomycota</taxon>
        <taxon>Pezizomycotina</taxon>
        <taxon>Sordariomycetes</taxon>
        <taxon>Sordariomycetidae</taxon>
        <taxon>Sordariales</taxon>
        <taxon>Lasiosphaeriaceae</taxon>
        <taxon>Bombardia</taxon>
    </lineage>
</organism>
<protein>
    <recommendedName>
        <fullName evidence="2">VWFA domain-containing protein</fullName>
    </recommendedName>
</protein>
<evidence type="ECO:0000256" key="1">
    <source>
        <dbReference type="SAM" id="MobiDB-lite"/>
    </source>
</evidence>
<dbReference type="PROSITE" id="PS50234">
    <property type="entry name" value="VWFA"/>
    <property type="match status" value="1"/>
</dbReference>
<feature type="compositionally biased region" description="Polar residues" evidence="1">
    <location>
        <begin position="529"/>
        <end position="547"/>
    </location>
</feature>
<gene>
    <name evidence="3" type="ORF">B0T17DRAFT_152656</name>
</gene>
<feature type="region of interest" description="Disordered" evidence="1">
    <location>
        <begin position="383"/>
        <end position="484"/>
    </location>
</feature>
<comment type="caution">
    <text evidence="3">The sequence shown here is derived from an EMBL/GenBank/DDBJ whole genome shotgun (WGS) entry which is preliminary data.</text>
</comment>
<sequence length="781" mass="87164">MAPKDSFLTLSIRNLPMGTTAQDVCDHINRSYSNAQPTVGPIVKEPNRPRLYTTVTIRQDDSDKCKSLRNGLNAKPFIPRHPTTNVKETEIKVNDEFLGVTTVAEHDNPQFDLYFIHGLGGHASKSWSTDKGFPYMWPKDFLPDDVKERPLDPNNPDGPKLAGRFSVIGYRADWRKTWSATTSIEKNAENLLSAIKTDRPEGCARPMYFACHSLGGLIACQALIHALRSDANESERFQEPYQNVFYHNDQFLVKGMFFFGTPFDGSNLANHASTIIRFLKGNQVLIENLKEKSSDLTNIVAKFNQIRSDEKTGISIMICYEKQPMYGYKFVTTPGSAMSSFRVQTLGIEGDHRTMIKFPDNHDESYRTISDLMIRIIQSTLSGSSSISSPSTGSFPWSPFTPSLPTRTQTNRSTNSPPPYPGGPAASYQNITIHGQSSDSRSLLVGLGSSASSSPSHPSGHQGPSIPTKTKANTGDPWRNNPFAPVKMEDLMQQTTLDGRNQLAVAREDNHELALLSQFDTVFLLDDTGSMSESDMPNPSSPSTGHPSDSPPSRWDELVQSLRYIVEIVCRYDRDGVDVHFFCNDSKDELGITDGQRILDLLTNEVGPDEEGGGTFIGQQIWVILSTYLERFEEYKKHLSDRGRGGNNNRQRQQQQPRPDKPKKLNLIVITDGAADDKESVEDVIVQAAKRLDALHASSDQVGIQFLQIGKDVNAARWLRLLDDSLKERYGIRDIVDTRPWDSPNEINKSFRDRLAQILLGGILRSKDGEATTDRFSPDLN</sequence>
<name>A0AA39X6W5_9PEZI</name>